<evidence type="ECO:0000313" key="2">
    <source>
        <dbReference type="EMBL" id="KAG9394331.1"/>
    </source>
</evidence>
<organism evidence="2 3">
    <name type="scientific">Carpediemonas membranifera</name>
    <dbReference type="NCBI Taxonomy" id="201153"/>
    <lineage>
        <taxon>Eukaryota</taxon>
        <taxon>Metamonada</taxon>
        <taxon>Carpediemonas-like organisms</taxon>
        <taxon>Carpediemonas</taxon>
    </lineage>
</organism>
<feature type="compositionally biased region" description="Basic and acidic residues" evidence="1">
    <location>
        <begin position="436"/>
        <end position="447"/>
    </location>
</feature>
<feature type="compositionally biased region" description="Polar residues" evidence="1">
    <location>
        <begin position="596"/>
        <end position="605"/>
    </location>
</feature>
<protein>
    <submittedName>
        <fullName evidence="2">Uncharacterized protein</fullName>
    </submittedName>
</protein>
<sequence length="639" mass="71655">MVEEESTCNYDTPPELRTATERIMEALEVYNDFSEHLTPDRDIENAKKSTNIFKTTTNLMDTVHPPHRTPQCPTKNADKNTTPTRVHPPDFPVEWCPVGSPSSRHRNTRGRTARKSQYCAPTGTAARPKSIVAVMPKTAAVDIPSPSPVINMSPKFDKLHRSATAEDLERRNEEVLQYLHFKPDAKESLEAMLDQKPPPSDAVSKFTTAVHELISGNRHAQNALRTKVQRDQELETKHDDFRRKMWNQRTKRLDRKLMAPCLSKEEKRRLEEITRPTTAPTKKLERGSWKVPMKAEGRPPSYASSVFRPSANLDTIQHEETREIKRGRLATGLSLTQKRPSTVGTSARRRSIDERPGTPPRGQGLGVSLERRAGTPNLTRNVTSRLGTSRGHMARDLDFRCPTAESDCAEISRKLSESKFTHGMLSDTVRSGSAQSERRHITERYELAEFASRTGFRGPGSRPSTRDSMPLPRQRTPPRRLMRPSTQEGRPRPHMPLSRASAARPNSTRTTRPRPRTVDPEAVAPLAHDLSGLDASHRISKLADIGRLSYKVSARKYLSNNKAGTVASTIDASTLPRSDAAHQINAAATQLAQRLNKTRPKSVQTARPKLYEPVWDGGRSRSRGSGSRLELGRWKVLAE</sequence>
<feature type="region of interest" description="Disordered" evidence="1">
    <location>
        <begin position="426"/>
        <end position="519"/>
    </location>
</feature>
<feature type="compositionally biased region" description="Low complexity" evidence="1">
    <location>
        <begin position="498"/>
        <end position="510"/>
    </location>
</feature>
<keyword evidence="3" id="KW-1185">Reference proteome</keyword>
<accession>A0A8J6E2H7</accession>
<feature type="region of interest" description="Disordered" evidence="1">
    <location>
        <begin position="280"/>
        <end position="306"/>
    </location>
</feature>
<evidence type="ECO:0000256" key="1">
    <source>
        <dbReference type="SAM" id="MobiDB-lite"/>
    </source>
</evidence>
<feature type="region of interest" description="Disordered" evidence="1">
    <location>
        <begin position="596"/>
        <end position="630"/>
    </location>
</feature>
<gene>
    <name evidence="2" type="ORF">J8273_3965</name>
</gene>
<dbReference type="AlphaFoldDB" id="A0A8J6E2H7"/>
<reference evidence="2" key="1">
    <citation type="submission" date="2021-05" db="EMBL/GenBank/DDBJ databases">
        <title>A free-living protist that lacks canonical eukaryotic 1 DNA replication and segregation systems.</title>
        <authorList>
            <person name="Salas-Leiva D.E."/>
            <person name="Tromer E.C."/>
            <person name="Curtis B.A."/>
            <person name="Jerlstrom-Hultqvist J."/>
            <person name="Kolisko M."/>
            <person name="Yi Z."/>
            <person name="Salas-Leiva J.S."/>
            <person name="Gallot-Lavallee L."/>
            <person name="Kops G.J.P.L."/>
            <person name="Archibald J.M."/>
            <person name="Simpson A.G.B."/>
            <person name="Roger A.J."/>
        </authorList>
    </citation>
    <scope>NUCLEOTIDE SEQUENCE</scope>
    <source>
        <strain evidence="2">BICM</strain>
    </source>
</reference>
<dbReference type="EMBL" id="JAHDYR010000015">
    <property type="protein sequence ID" value="KAG9394331.1"/>
    <property type="molecule type" value="Genomic_DNA"/>
</dbReference>
<feature type="compositionally biased region" description="Polar residues" evidence="1">
    <location>
        <begin position="71"/>
        <end position="84"/>
    </location>
</feature>
<feature type="compositionally biased region" description="Basic and acidic residues" evidence="1">
    <location>
        <begin position="282"/>
        <end position="297"/>
    </location>
</feature>
<feature type="compositionally biased region" description="Basic residues" evidence="1">
    <location>
        <begin position="103"/>
        <end position="114"/>
    </location>
</feature>
<dbReference type="Proteomes" id="UP000717585">
    <property type="component" value="Unassembled WGS sequence"/>
</dbReference>
<feature type="region of interest" description="Disordered" evidence="1">
    <location>
        <begin position="320"/>
        <end position="389"/>
    </location>
</feature>
<feature type="compositionally biased region" description="Polar residues" evidence="1">
    <location>
        <begin position="376"/>
        <end position="387"/>
    </location>
</feature>
<feature type="compositionally biased region" description="Polar residues" evidence="1">
    <location>
        <begin position="333"/>
        <end position="345"/>
    </location>
</feature>
<name>A0A8J6E2H7_9EUKA</name>
<comment type="caution">
    <text evidence="2">The sequence shown here is derived from an EMBL/GenBank/DDBJ whole genome shotgun (WGS) entry which is preliminary data.</text>
</comment>
<proteinExistence type="predicted"/>
<feature type="region of interest" description="Disordered" evidence="1">
    <location>
        <begin position="60"/>
        <end position="122"/>
    </location>
</feature>
<evidence type="ECO:0000313" key="3">
    <source>
        <dbReference type="Proteomes" id="UP000717585"/>
    </source>
</evidence>